<evidence type="ECO:0000313" key="3">
    <source>
        <dbReference type="Proteomes" id="UP001158067"/>
    </source>
</evidence>
<comment type="caution">
    <text evidence="2">The sequence shown here is derived from an EMBL/GenBank/DDBJ whole genome shotgun (WGS) entry which is preliminary data.</text>
</comment>
<dbReference type="RefSeq" id="WP_283435381.1">
    <property type="nucleotide sequence ID" value="NZ_FXUG01000023.1"/>
</dbReference>
<organism evidence="2 3">
    <name type="scientific">Neorhodopirellula lusitana</name>
    <dbReference type="NCBI Taxonomy" id="445327"/>
    <lineage>
        <taxon>Bacteria</taxon>
        <taxon>Pseudomonadati</taxon>
        <taxon>Planctomycetota</taxon>
        <taxon>Planctomycetia</taxon>
        <taxon>Pirellulales</taxon>
        <taxon>Pirellulaceae</taxon>
        <taxon>Neorhodopirellula</taxon>
    </lineage>
</organism>
<feature type="region of interest" description="Disordered" evidence="1">
    <location>
        <begin position="1"/>
        <end position="23"/>
    </location>
</feature>
<proteinExistence type="predicted"/>
<reference evidence="2 3" key="1">
    <citation type="submission" date="2017-05" db="EMBL/GenBank/DDBJ databases">
        <authorList>
            <person name="Varghese N."/>
            <person name="Submissions S."/>
        </authorList>
    </citation>
    <scope>NUCLEOTIDE SEQUENCE [LARGE SCALE GENOMIC DNA]</scope>
    <source>
        <strain evidence="2 3">DSM 25457</strain>
    </source>
</reference>
<gene>
    <name evidence="2" type="ORF">SAMN06265222_12342</name>
</gene>
<protein>
    <submittedName>
        <fullName evidence="2">Uncharacterized protein</fullName>
    </submittedName>
</protein>
<evidence type="ECO:0000256" key="1">
    <source>
        <dbReference type="SAM" id="MobiDB-lite"/>
    </source>
</evidence>
<evidence type="ECO:0000313" key="2">
    <source>
        <dbReference type="EMBL" id="SMP77461.1"/>
    </source>
</evidence>
<name>A0ABY1QQE2_9BACT</name>
<dbReference type="Gene3D" id="2.30.30.380">
    <property type="entry name" value="Zn-finger domain of Sec23/24"/>
    <property type="match status" value="1"/>
</dbReference>
<sequence length="156" mass="17340">MNQAPKRPASQATPNPAGTNIAGSTDSTAFVKTRCPHCQTINQVKKDAGEEVFKCTNCEQMFRLRAKVEPTTQFDTATVARFPVRCKCGVVMSVTSANFGKQVKCKSCNQVIRIPNWIAEKKYTADEFDDLFSPDEKDAFQQRMANSQIHFGPKGQ</sequence>
<accession>A0ABY1QQE2</accession>
<dbReference type="EMBL" id="FXUG01000023">
    <property type="protein sequence ID" value="SMP77461.1"/>
    <property type="molecule type" value="Genomic_DNA"/>
</dbReference>
<dbReference type="Proteomes" id="UP001158067">
    <property type="component" value="Unassembled WGS sequence"/>
</dbReference>
<keyword evidence="3" id="KW-1185">Reference proteome</keyword>
<feature type="compositionally biased region" description="Polar residues" evidence="1">
    <location>
        <begin position="10"/>
        <end position="23"/>
    </location>
</feature>